<name>A0A2T0YAB8_9MICC</name>
<dbReference type="Gene3D" id="3.30.420.10">
    <property type="entry name" value="Ribonuclease H-like superfamily/Ribonuclease H"/>
    <property type="match status" value="1"/>
</dbReference>
<comment type="caution">
    <text evidence="3">The sequence shown here is derived from an EMBL/GenBank/DDBJ whole genome shotgun (WGS) entry which is preliminary data.</text>
</comment>
<gene>
    <name evidence="3" type="ORF">BCL67_1411</name>
</gene>
<dbReference type="EMBL" id="PVTY01000041">
    <property type="protein sequence ID" value="PRZ11615.1"/>
    <property type="molecule type" value="Genomic_DNA"/>
</dbReference>
<feature type="region of interest" description="Disordered" evidence="1">
    <location>
        <begin position="253"/>
        <end position="273"/>
    </location>
</feature>
<feature type="region of interest" description="Disordered" evidence="1">
    <location>
        <begin position="94"/>
        <end position="113"/>
    </location>
</feature>
<dbReference type="Proteomes" id="UP000238217">
    <property type="component" value="Unassembled WGS sequence"/>
</dbReference>
<proteinExistence type="predicted"/>
<organism evidence="3 4">
    <name type="scientific">Nesterenkonia sandarakina</name>
    <dbReference type="NCBI Taxonomy" id="272918"/>
    <lineage>
        <taxon>Bacteria</taxon>
        <taxon>Bacillati</taxon>
        <taxon>Actinomycetota</taxon>
        <taxon>Actinomycetes</taxon>
        <taxon>Micrococcales</taxon>
        <taxon>Micrococcaceae</taxon>
        <taxon>Nesterenkonia</taxon>
    </lineage>
</organism>
<dbReference type="InterPro" id="IPR012337">
    <property type="entry name" value="RNaseH-like_sf"/>
</dbReference>
<dbReference type="InterPro" id="IPR050900">
    <property type="entry name" value="Transposase_IS3/IS150/IS904"/>
</dbReference>
<dbReference type="GO" id="GO:0003676">
    <property type="term" value="F:nucleic acid binding"/>
    <property type="evidence" value="ECO:0007669"/>
    <property type="project" value="InterPro"/>
</dbReference>
<protein>
    <submittedName>
        <fullName evidence="3">Integrase-like protein</fullName>
    </submittedName>
</protein>
<evidence type="ECO:0000313" key="3">
    <source>
        <dbReference type="EMBL" id="PRZ11615.1"/>
    </source>
</evidence>
<sequence length="273" mass="30464">MKYPLVSDLAASGIPVAVTCRVLEIARQPYYRWLAPPIPEAELVEAYRLNALIDAHHDDPEFGYRYLADEAADAGVPMATRTAWRLCSTQGLSSSISTRKKGNGTRPGPPVHDDLVQRQFSSVTEVNTVWFTDITEHHTSQGKLYCCAIKDACSRRIVGYAIDARMKASLAVRALTNAVANRHRAGAEVAGCVVHSDRGSQAVFNWSSQHLLHGGVRWESERSRRGSRPTEVRLFPQGDRLWRGEKIECGSGKLSRPARRLEKPEKRRGFQSR</sequence>
<dbReference type="InterPro" id="IPR001584">
    <property type="entry name" value="Integrase_cat-core"/>
</dbReference>
<reference evidence="3 4" key="1">
    <citation type="submission" date="2018-03" db="EMBL/GenBank/DDBJ databases">
        <title>Comparative analysis of microorganisms from saline springs in Andes Mountain Range, Colombia.</title>
        <authorList>
            <person name="Rubin E."/>
        </authorList>
    </citation>
    <scope>NUCLEOTIDE SEQUENCE [LARGE SCALE GENOMIC DNA]</scope>
    <source>
        <strain evidence="3 4">CG 35</strain>
    </source>
</reference>
<dbReference type="Pfam" id="PF00665">
    <property type="entry name" value="rve"/>
    <property type="match status" value="1"/>
</dbReference>
<keyword evidence="4" id="KW-1185">Reference proteome</keyword>
<feature type="domain" description="Integrase catalytic" evidence="2">
    <location>
        <begin position="124"/>
        <end position="222"/>
    </location>
</feature>
<dbReference type="GO" id="GO:0015074">
    <property type="term" value="P:DNA integration"/>
    <property type="evidence" value="ECO:0007669"/>
    <property type="project" value="InterPro"/>
</dbReference>
<feature type="compositionally biased region" description="Basic and acidic residues" evidence="1">
    <location>
        <begin position="259"/>
        <end position="273"/>
    </location>
</feature>
<dbReference type="OrthoDB" id="4281720at2"/>
<evidence type="ECO:0000259" key="2">
    <source>
        <dbReference type="Pfam" id="PF00665"/>
    </source>
</evidence>
<accession>A0A2T0YAB8</accession>
<dbReference type="PANTHER" id="PTHR46889:SF4">
    <property type="entry name" value="TRANSPOSASE INSO FOR INSERTION SEQUENCE ELEMENT IS911B-RELATED"/>
    <property type="match status" value="1"/>
</dbReference>
<dbReference type="InterPro" id="IPR036397">
    <property type="entry name" value="RNaseH_sf"/>
</dbReference>
<dbReference type="AlphaFoldDB" id="A0A2T0YAB8"/>
<dbReference type="PANTHER" id="PTHR46889">
    <property type="entry name" value="TRANSPOSASE INSF FOR INSERTION SEQUENCE IS3B-RELATED"/>
    <property type="match status" value="1"/>
</dbReference>
<evidence type="ECO:0000313" key="4">
    <source>
        <dbReference type="Proteomes" id="UP000238217"/>
    </source>
</evidence>
<evidence type="ECO:0000256" key="1">
    <source>
        <dbReference type="SAM" id="MobiDB-lite"/>
    </source>
</evidence>
<dbReference type="SUPFAM" id="SSF53098">
    <property type="entry name" value="Ribonuclease H-like"/>
    <property type="match status" value="1"/>
</dbReference>